<evidence type="ECO:0000313" key="3">
    <source>
        <dbReference type="RefSeq" id="XP_031405734.1"/>
    </source>
</evidence>
<evidence type="ECO:0000259" key="1">
    <source>
        <dbReference type="Pfam" id="PF13456"/>
    </source>
</evidence>
<dbReference type="Gene3D" id="3.30.420.10">
    <property type="entry name" value="Ribonuclease H-like superfamily/Ribonuclease H"/>
    <property type="match status" value="1"/>
</dbReference>
<sequence length="483" mass="54481">MLSKTTWALTKGNDSLAGKAFKAKYGNFLNSSNRSLASPIWKGLQWCKETIQVSTCCTVGSGSTISAWFDPWIPSMDNHKPSPRLNVLQDPALKVHHLMFFNPKRWNIPLLTTLFEQDTVHNILKIHLSQADFEDSATWTPSSSGKHSVKSFYLTDQHNRFQDHSDIVWKAIWNLKIHERFKLHLLRIGSESLPWFSEVDAPCPLCQTSSDTLDHLYGDCIFYRVAWRESPWDLQSSILPSASVKDLINFVACPPSTLLPSFPPKVEFSLYASITIYLLWNSRNDVLHIGRPADLNVTIKKIKRSFVEHSQIGHLPESHPLQLSASQIPTGPEWDILTIDAAWNCNRSCLAGTMQHPNDPPILSWFQVSNEEKPLQAEAKAALLALSIAGKNGSTKIWLRSDALQLVDAILHPCNSPWEIRSIIVDIISALNFFSSWACSWIPRSENVLAHDLSQYGSKSNFPSLCYFQGYPDLRHSVTGTLH</sequence>
<dbReference type="GeneID" id="116214473"/>
<organism evidence="2 3">
    <name type="scientific">Punica granatum</name>
    <name type="common">Pomegranate</name>
    <dbReference type="NCBI Taxonomy" id="22663"/>
    <lineage>
        <taxon>Eukaryota</taxon>
        <taxon>Viridiplantae</taxon>
        <taxon>Streptophyta</taxon>
        <taxon>Embryophyta</taxon>
        <taxon>Tracheophyta</taxon>
        <taxon>Spermatophyta</taxon>
        <taxon>Magnoliopsida</taxon>
        <taxon>eudicotyledons</taxon>
        <taxon>Gunneridae</taxon>
        <taxon>Pentapetalae</taxon>
        <taxon>rosids</taxon>
        <taxon>malvids</taxon>
        <taxon>Myrtales</taxon>
        <taxon>Lythraceae</taxon>
        <taxon>Punica</taxon>
    </lineage>
</organism>
<reference evidence="2" key="1">
    <citation type="journal article" date="2020" name="Plant Biotechnol. J.">
        <title>The pomegranate (Punica granatum L.) draft genome dissects genetic divergence between soft- and hard-seeded cultivars.</title>
        <authorList>
            <person name="Luo X."/>
            <person name="Li H."/>
            <person name="Wu Z."/>
            <person name="Yao W."/>
            <person name="Zhao P."/>
            <person name="Cao D."/>
            <person name="Yu H."/>
            <person name="Li K."/>
            <person name="Poudel K."/>
            <person name="Zhao D."/>
            <person name="Zhang F."/>
            <person name="Xia X."/>
            <person name="Chen L."/>
            <person name="Wang Q."/>
            <person name="Jing D."/>
            <person name="Cao S."/>
        </authorList>
    </citation>
    <scope>NUCLEOTIDE SEQUENCE [LARGE SCALE GENOMIC DNA]</scope>
    <source>
        <strain evidence="2">cv. Tunisia</strain>
    </source>
</reference>
<dbReference type="Pfam" id="PF13456">
    <property type="entry name" value="RVT_3"/>
    <property type="match status" value="1"/>
</dbReference>
<name>A0A6P8EGY2_PUNGR</name>
<dbReference type="InterPro" id="IPR036397">
    <property type="entry name" value="RNaseH_sf"/>
</dbReference>
<accession>A0A6P8EGY2</accession>
<dbReference type="InterPro" id="IPR053151">
    <property type="entry name" value="RNase_H-like"/>
</dbReference>
<dbReference type="PANTHER" id="PTHR47723:SF19">
    <property type="entry name" value="POLYNUCLEOTIDYL TRANSFERASE, RIBONUCLEASE H-LIKE SUPERFAMILY PROTEIN"/>
    <property type="match status" value="1"/>
</dbReference>
<proteinExistence type="predicted"/>
<dbReference type="SUPFAM" id="SSF53098">
    <property type="entry name" value="Ribonuclease H-like"/>
    <property type="match status" value="1"/>
</dbReference>
<protein>
    <submittedName>
        <fullName evidence="3">Uncharacterized protein LOC116214473</fullName>
    </submittedName>
</protein>
<dbReference type="OrthoDB" id="1622108at2759"/>
<dbReference type="AlphaFoldDB" id="A0A6P8EGY2"/>
<dbReference type="GO" id="GO:0004523">
    <property type="term" value="F:RNA-DNA hybrid ribonuclease activity"/>
    <property type="evidence" value="ECO:0007669"/>
    <property type="project" value="InterPro"/>
</dbReference>
<keyword evidence="2" id="KW-1185">Reference proteome</keyword>
<dbReference type="InterPro" id="IPR002156">
    <property type="entry name" value="RNaseH_domain"/>
</dbReference>
<evidence type="ECO:0000313" key="2">
    <source>
        <dbReference type="Proteomes" id="UP000515151"/>
    </source>
</evidence>
<dbReference type="InterPro" id="IPR012337">
    <property type="entry name" value="RNaseH-like_sf"/>
</dbReference>
<feature type="domain" description="RNase H type-1" evidence="1">
    <location>
        <begin position="340"/>
        <end position="456"/>
    </location>
</feature>
<reference evidence="3" key="2">
    <citation type="submission" date="2025-08" db="UniProtKB">
        <authorList>
            <consortium name="RefSeq"/>
        </authorList>
    </citation>
    <scope>IDENTIFICATION</scope>
    <source>
        <tissue evidence="3">Leaf</tissue>
    </source>
</reference>
<dbReference type="GO" id="GO:0003676">
    <property type="term" value="F:nucleic acid binding"/>
    <property type="evidence" value="ECO:0007669"/>
    <property type="project" value="InterPro"/>
</dbReference>
<dbReference type="PANTHER" id="PTHR47723">
    <property type="entry name" value="OS05G0353850 PROTEIN"/>
    <property type="match status" value="1"/>
</dbReference>
<dbReference type="Proteomes" id="UP000515151">
    <property type="component" value="Chromosome 7"/>
</dbReference>
<dbReference type="RefSeq" id="XP_031405734.1">
    <property type="nucleotide sequence ID" value="XM_031549874.1"/>
</dbReference>
<gene>
    <name evidence="3" type="primary">LOC116214473</name>
</gene>